<evidence type="ECO:0000313" key="2">
    <source>
        <dbReference type="Proteomes" id="UP000282311"/>
    </source>
</evidence>
<organism evidence="1 2">
    <name type="scientific">Paenibacillus ginsengarvi</name>
    <dbReference type="NCBI Taxonomy" id="400777"/>
    <lineage>
        <taxon>Bacteria</taxon>
        <taxon>Bacillati</taxon>
        <taxon>Bacillota</taxon>
        <taxon>Bacilli</taxon>
        <taxon>Bacillales</taxon>
        <taxon>Paenibacillaceae</taxon>
        <taxon>Paenibacillus</taxon>
    </lineage>
</organism>
<dbReference type="OrthoDB" id="2928548at2"/>
<dbReference type="EMBL" id="RBAH01000001">
    <property type="protein sequence ID" value="RKN86401.1"/>
    <property type="molecule type" value="Genomic_DNA"/>
</dbReference>
<dbReference type="RefSeq" id="WP_120745109.1">
    <property type="nucleotide sequence ID" value="NZ_RBAH01000001.1"/>
</dbReference>
<keyword evidence="2" id="KW-1185">Reference proteome</keyword>
<dbReference type="AlphaFoldDB" id="A0A3B0CNF7"/>
<accession>A0A3B0CNF7</accession>
<sequence>MLDTKFLVQFDKIVVNSIGPNSGIFVGTNLQYGWSSHNKTNASIQGVENGTVSGNINVFYDDDLIDMPVDDRDIFLSAGKVAKAS</sequence>
<protein>
    <submittedName>
        <fullName evidence="1">Uncharacterized protein</fullName>
    </submittedName>
</protein>
<reference evidence="1 2" key="1">
    <citation type="journal article" date="2007" name="Int. J. Syst. Evol. Microbiol.">
        <title>Paenibacillus ginsengarvi sp. nov., isolated from soil from ginseng cultivation.</title>
        <authorList>
            <person name="Yoon M.H."/>
            <person name="Ten L.N."/>
            <person name="Im W.T."/>
        </authorList>
    </citation>
    <scope>NUCLEOTIDE SEQUENCE [LARGE SCALE GENOMIC DNA]</scope>
    <source>
        <strain evidence="1 2">KCTC 13059</strain>
    </source>
</reference>
<name>A0A3B0CNF7_9BACL</name>
<proteinExistence type="predicted"/>
<evidence type="ECO:0000313" key="1">
    <source>
        <dbReference type="EMBL" id="RKN86401.1"/>
    </source>
</evidence>
<comment type="caution">
    <text evidence="1">The sequence shown here is derived from an EMBL/GenBank/DDBJ whole genome shotgun (WGS) entry which is preliminary data.</text>
</comment>
<dbReference type="Proteomes" id="UP000282311">
    <property type="component" value="Unassembled WGS sequence"/>
</dbReference>
<gene>
    <name evidence="1" type="ORF">D7M11_00055</name>
</gene>